<proteinExistence type="predicted"/>
<name>A0A8H3FAF1_9LECA</name>
<organism evidence="2 3">
    <name type="scientific">Imshaugia aleurites</name>
    <dbReference type="NCBI Taxonomy" id="172621"/>
    <lineage>
        <taxon>Eukaryota</taxon>
        <taxon>Fungi</taxon>
        <taxon>Dikarya</taxon>
        <taxon>Ascomycota</taxon>
        <taxon>Pezizomycotina</taxon>
        <taxon>Lecanoromycetes</taxon>
        <taxon>OSLEUM clade</taxon>
        <taxon>Lecanoromycetidae</taxon>
        <taxon>Lecanorales</taxon>
        <taxon>Lecanorineae</taxon>
        <taxon>Parmeliaceae</taxon>
        <taxon>Imshaugia</taxon>
    </lineage>
</organism>
<dbReference type="Proteomes" id="UP000664534">
    <property type="component" value="Unassembled WGS sequence"/>
</dbReference>
<feature type="compositionally biased region" description="Polar residues" evidence="1">
    <location>
        <begin position="18"/>
        <end position="27"/>
    </location>
</feature>
<dbReference type="AlphaFoldDB" id="A0A8H3FAF1"/>
<reference evidence="2" key="1">
    <citation type="submission" date="2021-03" db="EMBL/GenBank/DDBJ databases">
        <authorList>
            <person name="Tagirdzhanova G."/>
        </authorList>
    </citation>
    <scope>NUCLEOTIDE SEQUENCE</scope>
</reference>
<keyword evidence="3" id="KW-1185">Reference proteome</keyword>
<comment type="caution">
    <text evidence="2">The sequence shown here is derived from an EMBL/GenBank/DDBJ whole genome shotgun (WGS) entry which is preliminary data.</text>
</comment>
<protein>
    <submittedName>
        <fullName evidence="2">Uncharacterized protein</fullName>
    </submittedName>
</protein>
<evidence type="ECO:0000313" key="3">
    <source>
        <dbReference type="Proteomes" id="UP000664534"/>
    </source>
</evidence>
<evidence type="ECO:0000313" key="2">
    <source>
        <dbReference type="EMBL" id="CAF9919995.1"/>
    </source>
</evidence>
<accession>A0A8H3FAF1</accession>
<sequence length="119" mass="12212">MALLAYSSPLPSPASLHNDPNMSSGDNPSAPKMASVLNNLRTSPRGILIIHIPAQEKHSNATHSNIDSQGSQRGASGSNGEDGAPGGWDAAFVRENQEARQGGGRVAPAKSEVHGGGVH</sequence>
<feature type="compositionally biased region" description="Polar residues" evidence="1">
    <location>
        <begin position="61"/>
        <end position="79"/>
    </location>
</feature>
<dbReference type="EMBL" id="CAJPDT010000024">
    <property type="protein sequence ID" value="CAF9919995.1"/>
    <property type="molecule type" value="Genomic_DNA"/>
</dbReference>
<feature type="region of interest" description="Disordered" evidence="1">
    <location>
        <begin position="1"/>
        <end position="34"/>
    </location>
</feature>
<evidence type="ECO:0000256" key="1">
    <source>
        <dbReference type="SAM" id="MobiDB-lite"/>
    </source>
</evidence>
<gene>
    <name evidence="2" type="ORF">IMSHALPRED_004789</name>
</gene>
<dbReference type="OrthoDB" id="10446152at2759"/>
<feature type="region of interest" description="Disordered" evidence="1">
    <location>
        <begin position="54"/>
        <end position="119"/>
    </location>
</feature>
<feature type="compositionally biased region" description="Low complexity" evidence="1">
    <location>
        <begin position="1"/>
        <end position="16"/>
    </location>
</feature>